<organism evidence="1 2">
    <name type="scientific">Schistosoma margrebowiei</name>
    <dbReference type="NCBI Taxonomy" id="48269"/>
    <lineage>
        <taxon>Eukaryota</taxon>
        <taxon>Metazoa</taxon>
        <taxon>Spiralia</taxon>
        <taxon>Lophotrochozoa</taxon>
        <taxon>Platyhelminthes</taxon>
        <taxon>Trematoda</taxon>
        <taxon>Digenea</taxon>
        <taxon>Strigeidida</taxon>
        <taxon>Schistosomatoidea</taxon>
        <taxon>Schistosomatidae</taxon>
        <taxon>Schistosoma</taxon>
    </lineage>
</organism>
<keyword evidence="2" id="KW-1185">Reference proteome</keyword>
<accession>A0A3P8B4Y6</accession>
<reference evidence="1 2" key="1">
    <citation type="submission" date="2018-11" db="EMBL/GenBank/DDBJ databases">
        <authorList>
            <consortium name="Pathogen Informatics"/>
        </authorList>
    </citation>
    <scope>NUCLEOTIDE SEQUENCE [LARGE SCALE GENOMIC DNA]</scope>
    <source>
        <strain evidence="1 2">Zambia</strain>
    </source>
</reference>
<protein>
    <submittedName>
        <fullName evidence="1">Uncharacterized protein</fullName>
    </submittedName>
</protein>
<evidence type="ECO:0000313" key="2">
    <source>
        <dbReference type="Proteomes" id="UP000277204"/>
    </source>
</evidence>
<name>A0A3P8B4Y6_9TREM</name>
<evidence type="ECO:0000313" key="1">
    <source>
        <dbReference type="EMBL" id="VDO71578.1"/>
    </source>
</evidence>
<dbReference type="AlphaFoldDB" id="A0A3P8B4Y6"/>
<gene>
    <name evidence="1" type="ORF">SMRZ_LOCUS6506</name>
</gene>
<dbReference type="Proteomes" id="UP000277204">
    <property type="component" value="Unassembled WGS sequence"/>
</dbReference>
<dbReference type="EMBL" id="UZAI01002441">
    <property type="protein sequence ID" value="VDO71578.1"/>
    <property type="molecule type" value="Genomic_DNA"/>
</dbReference>
<sequence>MTDRCFELHMFFNCRNAALALPILTFRFASEPPCSLMMLPRYVKDSTSSRVSQSRVTGLLFPVLNLRTLVFLLCMLKPIHAETAPACSSSRVTAGPKPG</sequence>
<proteinExistence type="predicted"/>